<keyword evidence="3" id="KW-1185">Reference proteome</keyword>
<name>A0A074ZFH1_OPIVI</name>
<dbReference type="KEGG" id="ovi:T265_09815"/>
<gene>
    <name evidence="2" type="ORF">T265_09815</name>
</gene>
<dbReference type="Proteomes" id="UP000054324">
    <property type="component" value="Unassembled WGS sequence"/>
</dbReference>
<dbReference type="RefSeq" id="XP_009174262.1">
    <property type="nucleotide sequence ID" value="XM_009175998.1"/>
</dbReference>
<protein>
    <submittedName>
        <fullName evidence="2">Uncharacterized protein</fullName>
    </submittedName>
</protein>
<dbReference type="AlphaFoldDB" id="A0A074ZFH1"/>
<feature type="compositionally biased region" description="Basic and acidic residues" evidence="1">
    <location>
        <begin position="1"/>
        <end position="10"/>
    </location>
</feature>
<evidence type="ECO:0000313" key="3">
    <source>
        <dbReference type="Proteomes" id="UP000054324"/>
    </source>
</evidence>
<dbReference type="EMBL" id="KL596926">
    <property type="protein sequence ID" value="KER21985.1"/>
    <property type="molecule type" value="Genomic_DNA"/>
</dbReference>
<dbReference type="CTD" id="20323983"/>
<evidence type="ECO:0000313" key="2">
    <source>
        <dbReference type="EMBL" id="KER21985.1"/>
    </source>
</evidence>
<dbReference type="GeneID" id="20323983"/>
<feature type="compositionally biased region" description="Polar residues" evidence="1">
    <location>
        <begin position="23"/>
        <end position="35"/>
    </location>
</feature>
<evidence type="ECO:0000256" key="1">
    <source>
        <dbReference type="SAM" id="MobiDB-lite"/>
    </source>
</evidence>
<feature type="compositionally biased region" description="Basic and acidic residues" evidence="1">
    <location>
        <begin position="40"/>
        <end position="50"/>
    </location>
</feature>
<organism evidence="2 3">
    <name type="scientific">Opisthorchis viverrini</name>
    <name type="common">Southeast Asian liver fluke</name>
    <dbReference type="NCBI Taxonomy" id="6198"/>
    <lineage>
        <taxon>Eukaryota</taxon>
        <taxon>Metazoa</taxon>
        <taxon>Spiralia</taxon>
        <taxon>Lophotrochozoa</taxon>
        <taxon>Platyhelminthes</taxon>
        <taxon>Trematoda</taxon>
        <taxon>Digenea</taxon>
        <taxon>Opisthorchiida</taxon>
        <taxon>Opisthorchiata</taxon>
        <taxon>Opisthorchiidae</taxon>
        <taxon>Opisthorchis</taxon>
    </lineage>
</organism>
<reference evidence="2 3" key="1">
    <citation type="submission" date="2013-11" db="EMBL/GenBank/DDBJ databases">
        <title>Opisthorchis viverrini - life in the bile duct.</title>
        <authorList>
            <person name="Young N.D."/>
            <person name="Nagarajan N."/>
            <person name="Lin S.J."/>
            <person name="Korhonen P.K."/>
            <person name="Jex A.R."/>
            <person name="Hall R.S."/>
            <person name="Safavi-Hemami H."/>
            <person name="Kaewkong W."/>
            <person name="Bertrand D."/>
            <person name="Gao S."/>
            <person name="Seet Q."/>
            <person name="Wongkham S."/>
            <person name="Teh B.T."/>
            <person name="Wongkham C."/>
            <person name="Intapan P.M."/>
            <person name="Maleewong W."/>
            <person name="Yang X."/>
            <person name="Hu M."/>
            <person name="Wang Z."/>
            <person name="Hofmann A."/>
            <person name="Sternberg P.W."/>
            <person name="Tan P."/>
            <person name="Wang J."/>
            <person name="Gasser R.B."/>
        </authorList>
    </citation>
    <scope>NUCLEOTIDE SEQUENCE [LARGE SCALE GENOMIC DNA]</scope>
</reference>
<proteinExistence type="predicted"/>
<feature type="region of interest" description="Disordered" evidence="1">
    <location>
        <begin position="1"/>
        <end position="61"/>
    </location>
</feature>
<sequence length="61" mass="6904">MFRTSEKYSEEQQQPKACDPSTERATSSNSLTPPTANGEKLTHMRERNQVDKGLWSTCVKS</sequence>
<accession>A0A074ZFH1</accession>